<dbReference type="InterPro" id="IPR036388">
    <property type="entry name" value="WH-like_DNA-bd_sf"/>
</dbReference>
<feature type="domain" description="OmpR/PhoB-type" evidence="7">
    <location>
        <begin position="1"/>
        <end position="100"/>
    </location>
</feature>
<dbReference type="Gene3D" id="1.25.40.10">
    <property type="entry name" value="Tetratricopeptide repeat domain"/>
    <property type="match status" value="1"/>
</dbReference>
<dbReference type="InterPro" id="IPR041664">
    <property type="entry name" value="AAA_16"/>
</dbReference>
<gene>
    <name evidence="8" type="ORF">WHI96_06340</name>
</gene>
<feature type="compositionally biased region" description="Polar residues" evidence="6">
    <location>
        <begin position="1132"/>
        <end position="1141"/>
    </location>
</feature>
<evidence type="ECO:0000256" key="4">
    <source>
        <dbReference type="ARBA" id="ARBA00023163"/>
    </source>
</evidence>
<dbReference type="PANTHER" id="PTHR35807:SF1">
    <property type="entry name" value="TRANSCRIPTIONAL REGULATOR REDD"/>
    <property type="match status" value="1"/>
</dbReference>
<keyword evidence="3 5" id="KW-0238">DNA-binding</keyword>
<evidence type="ECO:0000256" key="1">
    <source>
        <dbReference type="ARBA" id="ARBA00005820"/>
    </source>
</evidence>
<dbReference type="InterPro" id="IPR005158">
    <property type="entry name" value="BTAD"/>
</dbReference>
<dbReference type="InterPro" id="IPR001867">
    <property type="entry name" value="OmpR/PhoB-type_DNA-bd"/>
</dbReference>
<dbReference type="Gene3D" id="1.10.10.10">
    <property type="entry name" value="Winged helix-like DNA-binding domain superfamily/Winged helix DNA-binding domain"/>
    <property type="match status" value="1"/>
</dbReference>
<dbReference type="InterPro" id="IPR027417">
    <property type="entry name" value="P-loop_NTPase"/>
</dbReference>
<dbReference type="PANTHER" id="PTHR35807">
    <property type="entry name" value="TRANSCRIPTIONAL REGULATOR REDD-RELATED"/>
    <property type="match status" value="1"/>
</dbReference>
<evidence type="ECO:0000256" key="2">
    <source>
        <dbReference type="ARBA" id="ARBA00023015"/>
    </source>
</evidence>
<evidence type="ECO:0000313" key="8">
    <source>
        <dbReference type="EMBL" id="MEQ3538430.1"/>
    </source>
</evidence>
<keyword evidence="9" id="KW-1185">Reference proteome</keyword>
<feature type="compositionally biased region" description="Gly residues" evidence="6">
    <location>
        <begin position="253"/>
        <end position="267"/>
    </location>
</feature>
<comment type="similarity">
    <text evidence="1">Belongs to the AfsR/DnrI/RedD regulatory family.</text>
</comment>
<dbReference type="SUPFAM" id="SSF52540">
    <property type="entry name" value="P-loop containing nucleoside triphosphate hydrolases"/>
    <property type="match status" value="1"/>
</dbReference>
<dbReference type="PROSITE" id="PS51755">
    <property type="entry name" value="OMPR_PHOB"/>
    <property type="match status" value="1"/>
</dbReference>
<dbReference type="CDD" id="cd15831">
    <property type="entry name" value="BTAD"/>
    <property type="match status" value="1"/>
</dbReference>
<proteinExistence type="inferred from homology"/>
<sequence>MQEVTVRVLGPLRATVDGAAVEVGSGRRRELLARLAAAGGEVVAVDTLVEDLWQGAPPAQAHGGLQVHVSRLRRVLEPDRSPRAVPTVLVSRPPGYALALGPDGLDARAFTDLLDRAAAAAPDRADALLGEALALWDGPAYAEFADAAWARAEAERLDELRQVALERRARARLRLGRADAVVPDLTALVGEHPLREDAVGLLAVALYRTGRQADALAVLARTRRLLADELGVDPGPGLRAIEADVLAHRDPGGDPGGGTGGGPGVGPAGRADATGSGTGPRPVVPAPADTSPRTPALLGRAAELGRLTAAAERARGGGQLVLVAADAGAGKSTLLAAFAAAATADGWTAVTGRCPEIDGAPPAWAWREIVDALVTAHDPPADLVERLAPLRSPAGPGGAEVTFWLARAVVELLAVAGRERPLLLVLDDLHRAESETLALLRAVVAGAAELPVLVAAGLRPAEAGAELQAALAALAEPTADRIEPAPMTAGDVAGMLDRHGVPAAAPELVARITERTGGNPLFVRELARLVAAEGPSAAADAVPAGVREVLRRRLARLPATTRTALARVSVLGRDLDTDDALDLAASADGADPLDALEPAVLGGMLLEPEPGRLRFSHDLVRDTLYGDIPQLRRARLHAAAHAILTRRRPDDPVPLAHHALAAGSAVDPDRALAAVRAAAAAAAGFGSHREAARFYGRAVELAGRAGTGVDDELALRCALVAELARGGDGHTALTERRTAVERAGAAAPQWLGAALTSYDTPVSWTIRPGQNIDAELIDLIETELAATPPDAVDRRVRLLAALVFEIEGHDDDRVRSASAEAMALTGRGVDPLLRCRALNARFFAVLAPDLWHELAPVGEELAELGGRAGHAGYRTQAHHLQLMVAAGSHDLDAATRHAEAAVAGAPGGQLEFTLGWAHIFSALRALVAGELDTAEERYTDLATRLVGAGQVNGALMGLLGRFVVRHDQGRLGELAPELEALRDALPPPFGDFLALAHLHAGNPVRAREVWVPDAELARSYYWLIWTCVRAEVAVGLADRDVAARYREQLRPWTGTVAGLSSGTIALGPTDLVLAGLEGLLDPAGGGRVHHLREAERVAAELGATVWRDRARRLLSAAGADPSTAPAPGAQDVPNTSAQRLR</sequence>
<dbReference type="InterPro" id="IPR011990">
    <property type="entry name" value="TPR-like_helical_dom_sf"/>
</dbReference>
<dbReference type="Pfam" id="PF00486">
    <property type="entry name" value="Trans_reg_C"/>
    <property type="match status" value="1"/>
</dbReference>
<dbReference type="RefSeq" id="WP_345642437.1">
    <property type="nucleotide sequence ID" value="NZ_BAABLY010000008.1"/>
</dbReference>
<dbReference type="Pfam" id="PF03704">
    <property type="entry name" value="BTAD"/>
    <property type="match status" value="1"/>
</dbReference>
<evidence type="ECO:0000259" key="7">
    <source>
        <dbReference type="PROSITE" id="PS51755"/>
    </source>
</evidence>
<keyword evidence="2" id="KW-0805">Transcription regulation</keyword>
<dbReference type="SMART" id="SM01043">
    <property type="entry name" value="BTAD"/>
    <property type="match status" value="1"/>
</dbReference>
<dbReference type="InterPro" id="IPR016032">
    <property type="entry name" value="Sig_transdc_resp-reg_C-effctor"/>
</dbReference>
<keyword evidence="4" id="KW-0804">Transcription</keyword>
<feature type="region of interest" description="Disordered" evidence="6">
    <location>
        <begin position="1117"/>
        <end position="1141"/>
    </location>
</feature>
<dbReference type="Pfam" id="PF13191">
    <property type="entry name" value="AAA_16"/>
    <property type="match status" value="1"/>
</dbReference>
<dbReference type="SMART" id="SM00862">
    <property type="entry name" value="Trans_reg_C"/>
    <property type="match status" value="1"/>
</dbReference>
<evidence type="ECO:0000256" key="3">
    <source>
        <dbReference type="ARBA" id="ARBA00023125"/>
    </source>
</evidence>
<evidence type="ECO:0000256" key="5">
    <source>
        <dbReference type="PROSITE-ProRule" id="PRU01091"/>
    </source>
</evidence>
<evidence type="ECO:0000313" key="9">
    <source>
        <dbReference type="Proteomes" id="UP001464923"/>
    </source>
</evidence>
<dbReference type="Proteomes" id="UP001464923">
    <property type="component" value="Unassembled WGS sequence"/>
</dbReference>
<comment type="caution">
    <text evidence="8">The sequence shown here is derived from an EMBL/GenBank/DDBJ whole genome shotgun (WGS) entry which is preliminary data.</text>
</comment>
<organism evidence="8 9">
    <name type="scientific">Pseudonocardia tropica</name>
    <dbReference type="NCBI Taxonomy" id="681289"/>
    <lineage>
        <taxon>Bacteria</taxon>
        <taxon>Bacillati</taxon>
        <taxon>Actinomycetota</taxon>
        <taxon>Actinomycetes</taxon>
        <taxon>Pseudonocardiales</taxon>
        <taxon>Pseudonocardiaceae</taxon>
        <taxon>Pseudonocardia</taxon>
    </lineage>
</organism>
<feature type="region of interest" description="Disordered" evidence="6">
    <location>
        <begin position="247"/>
        <end position="294"/>
    </location>
</feature>
<dbReference type="SUPFAM" id="SSF48452">
    <property type="entry name" value="TPR-like"/>
    <property type="match status" value="1"/>
</dbReference>
<feature type="DNA-binding region" description="OmpR/PhoB-type" evidence="5">
    <location>
        <begin position="1"/>
        <end position="100"/>
    </location>
</feature>
<name>A0ABV1JR60_9PSEU</name>
<dbReference type="InterPro" id="IPR051677">
    <property type="entry name" value="AfsR-DnrI-RedD_regulator"/>
</dbReference>
<accession>A0ABV1JR60</accession>
<protein>
    <submittedName>
        <fullName evidence="8">BTAD domain-containing putative transcriptional regulator</fullName>
    </submittedName>
</protein>
<reference evidence="8 9" key="1">
    <citation type="submission" date="2024-03" db="EMBL/GenBank/DDBJ databases">
        <title>Draft genome sequence of Pseudonocardia tropica JCM 19149.</title>
        <authorList>
            <person name="Butdee W."/>
            <person name="Duangmal K."/>
        </authorList>
    </citation>
    <scope>NUCLEOTIDE SEQUENCE [LARGE SCALE GENOMIC DNA]</scope>
    <source>
        <strain evidence="8 9">JCM 19149</strain>
    </source>
</reference>
<evidence type="ECO:0000256" key="6">
    <source>
        <dbReference type="SAM" id="MobiDB-lite"/>
    </source>
</evidence>
<dbReference type="SUPFAM" id="SSF46894">
    <property type="entry name" value="C-terminal effector domain of the bipartite response regulators"/>
    <property type="match status" value="1"/>
</dbReference>
<dbReference type="EMBL" id="JBEDNP010000003">
    <property type="protein sequence ID" value="MEQ3538430.1"/>
    <property type="molecule type" value="Genomic_DNA"/>
</dbReference>